<proteinExistence type="predicted"/>
<sequence length="73" mass="8301">MKIHDPPSLRIRQVRPEAVAGQFGHVSCFSAVSKYENGHAFLMCYRESTARSSRLANLVAWNRVDSRLRLPSQ</sequence>
<accession>A0A162SNK5</accession>
<dbReference type="Proteomes" id="UP000076858">
    <property type="component" value="Unassembled WGS sequence"/>
</dbReference>
<dbReference type="AlphaFoldDB" id="A0A162SNK5"/>
<evidence type="ECO:0000313" key="2">
    <source>
        <dbReference type="Proteomes" id="UP000076858"/>
    </source>
</evidence>
<reference evidence="1 2" key="1">
    <citation type="submission" date="2016-03" db="EMBL/GenBank/DDBJ databases">
        <title>EvidentialGene: Evidence-directed Construction of Genes on Genomes.</title>
        <authorList>
            <person name="Gilbert D.G."/>
            <person name="Choi J.-H."/>
            <person name="Mockaitis K."/>
            <person name="Colbourne J."/>
            <person name="Pfrender M."/>
        </authorList>
    </citation>
    <scope>NUCLEOTIDE SEQUENCE [LARGE SCALE GENOMIC DNA]</scope>
    <source>
        <strain evidence="1 2">Xinb3</strain>
        <tissue evidence="1">Complete organism</tissue>
    </source>
</reference>
<protein>
    <submittedName>
        <fullName evidence="1">Uncharacterized protein</fullName>
    </submittedName>
</protein>
<evidence type="ECO:0000313" key="1">
    <source>
        <dbReference type="EMBL" id="KZS21483.1"/>
    </source>
</evidence>
<dbReference type="EMBL" id="LRGB01000024">
    <property type="protein sequence ID" value="KZS21483.1"/>
    <property type="molecule type" value="Genomic_DNA"/>
</dbReference>
<name>A0A162SNK5_9CRUS</name>
<comment type="caution">
    <text evidence="1">The sequence shown here is derived from an EMBL/GenBank/DDBJ whole genome shotgun (WGS) entry which is preliminary data.</text>
</comment>
<organism evidence="1 2">
    <name type="scientific">Daphnia magna</name>
    <dbReference type="NCBI Taxonomy" id="35525"/>
    <lineage>
        <taxon>Eukaryota</taxon>
        <taxon>Metazoa</taxon>
        <taxon>Ecdysozoa</taxon>
        <taxon>Arthropoda</taxon>
        <taxon>Crustacea</taxon>
        <taxon>Branchiopoda</taxon>
        <taxon>Diplostraca</taxon>
        <taxon>Cladocera</taxon>
        <taxon>Anomopoda</taxon>
        <taxon>Daphniidae</taxon>
        <taxon>Daphnia</taxon>
    </lineage>
</organism>
<gene>
    <name evidence="1" type="ORF">APZ42_011444</name>
</gene>
<keyword evidence="2" id="KW-1185">Reference proteome</keyword>